<dbReference type="STRING" id="1385514.N782_12755"/>
<sequence>MKTASVNMAVFRLCYHRWLKQILTVAAVAILMLCLSLADDQGTKGRLIKRLINLISNNPIVSKKAVEG</sequence>
<comment type="caution">
    <text evidence="1">The sequence shown here is derived from an EMBL/GenBank/DDBJ whole genome shotgun (WGS) entry which is preliminary data.</text>
</comment>
<gene>
    <name evidence="1" type="ORF">N782_12755</name>
</gene>
<proteinExistence type="predicted"/>
<dbReference type="EMBL" id="AVBF01000002">
    <property type="protein sequence ID" value="KGP74525.1"/>
    <property type="molecule type" value="Genomic_DNA"/>
</dbReference>
<organism evidence="1 2">
    <name type="scientific">Pontibacillus yanchengensis Y32</name>
    <dbReference type="NCBI Taxonomy" id="1385514"/>
    <lineage>
        <taxon>Bacteria</taxon>
        <taxon>Bacillati</taxon>
        <taxon>Bacillota</taxon>
        <taxon>Bacilli</taxon>
        <taxon>Bacillales</taxon>
        <taxon>Bacillaceae</taxon>
        <taxon>Pontibacillus</taxon>
    </lineage>
</organism>
<dbReference type="Proteomes" id="UP000030147">
    <property type="component" value="Unassembled WGS sequence"/>
</dbReference>
<dbReference type="AlphaFoldDB" id="A0A0A2TZ28"/>
<name>A0A0A2TZ28_9BACI</name>
<evidence type="ECO:0000313" key="1">
    <source>
        <dbReference type="EMBL" id="KGP74525.1"/>
    </source>
</evidence>
<keyword evidence="2" id="KW-1185">Reference proteome</keyword>
<reference evidence="1 2" key="1">
    <citation type="journal article" date="2015" name="Stand. Genomic Sci.">
        <title>High quality draft genome sequence of the moderately halophilic bacterium Pontibacillus yanchengensis Y32(T) and comparison among Pontibacillus genomes.</title>
        <authorList>
            <person name="Huang J."/>
            <person name="Qiao Z.X."/>
            <person name="Tang J.W."/>
            <person name="Wang G."/>
        </authorList>
    </citation>
    <scope>NUCLEOTIDE SEQUENCE [LARGE SCALE GENOMIC DNA]</scope>
    <source>
        <strain evidence="1 2">Y32</strain>
    </source>
</reference>
<evidence type="ECO:0000313" key="2">
    <source>
        <dbReference type="Proteomes" id="UP000030147"/>
    </source>
</evidence>
<protein>
    <submittedName>
        <fullName evidence="1">Uncharacterized protein</fullName>
    </submittedName>
</protein>
<accession>A0A0A2TZ28</accession>
<dbReference type="RefSeq" id="WP_036815505.1">
    <property type="nucleotide sequence ID" value="NZ_AVBF01000002.1"/>
</dbReference>